<dbReference type="EMBL" id="ANNJ01000009">
    <property type="protein sequence ID" value="ERJ31714.1"/>
    <property type="molecule type" value="Genomic_DNA"/>
</dbReference>
<sequence>MLEKIRNILIDIRPEYDFLSQDDFIETGMLDSFDILTLVTDLEAAFGVKIDGGDIVPENFGNLEAIKALLVKSGSKNE</sequence>
<evidence type="ECO:0000313" key="2">
    <source>
        <dbReference type="EMBL" id="ERJ31714.1"/>
    </source>
</evidence>
<dbReference type="Pfam" id="PF00550">
    <property type="entry name" value="PP-binding"/>
    <property type="match status" value="1"/>
</dbReference>
<comment type="caution">
    <text evidence="2">The sequence shown here is derived from an EMBL/GenBank/DDBJ whole genome shotgun (WGS) entry which is preliminary data.</text>
</comment>
<gene>
    <name evidence="2" type="ORF">UNSW2_1662</name>
</gene>
<evidence type="ECO:0000259" key="1">
    <source>
        <dbReference type="PROSITE" id="PS50075"/>
    </source>
</evidence>
<feature type="domain" description="Carrier" evidence="1">
    <location>
        <begin position="1"/>
        <end position="74"/>
    </location>
</feature>
<dbReference type="Proteomes" id="UP000016625">
    <property type="component" value="Unassembled WGS sequence"/>
</dbReference>
<dbReference type="PROSITE" id="PS50075">
    <property type="entry name" value="CARRIER"/>
    <property type="match status" value="1"/>
</dbReference>
<organism evidence="2 3">
    <name type="scientific">Campylobacter concisus UNSW2</name>
    <dbReference type="NCBI Taxonomy" id="1242965"/>
    <lineage>
        <taxon>Bacteria</taxon>
        <taxon>Pseudomonadati</taxon>
        <taxon>Campylobacterota</taxon>
        <taxon>Epsilonproteobacteria</taxon>
        <taxon>Campylobacterales</taxon>
        <taxon>Campylobacteraceae</taxon>
        <taxon>Campylobacter</taxon>
    </lineage>
</organism>
<evidence type="ECO:0000313" key="3">
    <source>
        <dbReference type="Proteomes" id="UP000016625"/>
    </source>
</evidence>
<reference evidence="2 3" key="1">
    <citation type="journal article" date="2013" name="BMC Genomics">
        <title>Comparative genomics of Campylobacter concisus isolates reveals genetic diversity and provides insights into disease association.</title>
        <authorList>
            <person name="Deshpande N.P."/>
            <person name="Kaakoush N.O."/>
            <person name="Wilkins M.R."/>
            <person name="Mitchell H.M."/>
        </authorList>
    </citation>
    <scope>NUCLEOTIDE SEQUENCE [LARGE SCALE GENOMIC DNA]</scope>
    <source>
        <strain evidence="2 3">UNSW2</strain>
    </source>
</reference>
<dbReference type="SUPFAM" id="SSF47336">
    <property type="entry name" value="ACP-like"/>
    <property type="match status" value="1"/>
</dbReference>
<accession>U2GUG2</accession>
<name>U2GUG2_9BACT</name>
<dbReference type="PATRIC" id="fig|1242965.3.peg.1144"/>
<dbReference type="Gene3D" id="1.10.1200.10">
    <property type="entry name" value="ACP-like"/>
    <property type="match status" value="1"/>
</dbReference>
<dbReference type="InterPro" id="IPR036736">
    <property type="entry name" value="ACP-like_sf"/>
</dbReference>
<protein>
    <recommendedName>
        <fullName evidence="1">Carrier domain-containing protein</fullName>
    </recommendedName>
</protein>
<dbReference type="RefSeq" id="WP_021092858.1">
    <property type="nucleotide sequence ID" value="NZ_ANNJ01000009.1"/>
</dbReference>
<dbReference type="InterPro" id="IPR009081">
    <property type="entry name" value="PP-bd_ACP"/>
</dbReference>
<dbReference type="AlphaFoldDB" id="U2GUG2"/>
<proteinExistence type="predicted"/>